<gene>
    <name evidence="11" type="primary">GPR50_2</name>
    <name evidence="11" type="ORF">OS493_002312</name>
</gene>
<evidence type="ECO:0000256" key="6">
    <source>
        <dbReference type="ARBA" id="ARBA00023136"/>
    </source>
</evidence>
<feature type="transmembrane region" description="Helical" evidence="9">
    <location>
        <begin position="181"/>
        <end position="204"/>
    </location>
</feature>
<comment type="caution">
    <text evidence="11">The sequence shown here is derived from an EMBL/GenBank/DDBJ whole genome shotgun (WGS) entry which is preliminary data.</text>
</comment>
<evidence type="ECO:0000256" key="9">
    <source>
        <dbReference type="SAM" id="Phobius"/>
    </source>
</evidence>
<keyword evidence="3 9" id="KW-0812">Transmembrane</keyword>
<dbReference type="Proteomes" id="UP001163046">
    <property type="component" value="Unassembled WGS sequence"/>
</dbReference>
<keyword evidence="7 11" id="KW-0675">Receptor</keyword>
<evidence type="ECO:0000313" key="12">
    <source>
        <dbReference type="Proteomes" id="UP001163046"/>
    </source>
</evidence>
<keyword evidence="5" id="KW-0297">G-protein coupled receptor</keyword>
<feature type="transmembrane region" description="Helical" evidence="9">
    <location>
        <begin position="20"/>
        <end position="45"/>
    </location>
</feature>
<dbReference type="PRINTS" id="PR00237">
    <property type="entry name" value="GPCRRHODOPSN"/>
</dbReference>
<evidence type="ECO:0000259" key="10">
    <source>
        <dbReference type="PROSITE" id="PS50262"/>
    </source>
</evidence>
<evidence type="ECO:0000256" key="8">
    <source>
        <dbReference type="ARBA" id="ARBA00023224"/>
    </source>
</evidence>
<dbReference type="Pfam" id="PF00001">
    <property type="entry name" value="7tm_1"/>
    <property type="match status" value="1"/>
</dbReference>
<feature type="transmembrane region" description="Helical" evidence="9">
    <location>
        <begin position="136"/>
        <end position="157"/>
    </location>
</feature>
<evidence type="ECO:0000256" key="7">
    <source>
        <dbReference type="ARBA" id="ARBA00023170"/>
    </source>
</evidence>
<dbReference type="PANTHER" id="PTHR22752">
    <property type="entry name" value="G PROTEIN-COUPLED RECEPTOR"/>
    <property type="match status" value="1"/>
</dbReference>
<keyword evidence="6 9" id="KW-0472">Membrane</keyword>
<accession>A0A9X0CM34</accession>
<evidence type="ECO:0000256" key="1">
    <source>
        <dbReference type="ARBA" id="ARBA00004651"/>
    </source>
</evidence>
<keyword evidence="8" id="KW-0807">Transducer</keyword>
<dbReference type="EMBL" id="MU827302">
    <property type="protein sequence ID" value="KAJ7365607.1"/>
    <property type="molecule type" value="Genomic_DNA"/>
</dbReference>
<dbReference type="OrthoDB" id="10044919at2759"/>
<dbReference type="Gene3D" id="1.20.1070.10">
    <property type="entry name" value="Rhodopsin 7-helix transmembrane proteins"/>
    <property type="match status" value="1"/>
</dbReference>
<reference evidence="11" key="1">
    <citation type="submission" date="2023-01" db="EMBL/GenBank/DDBJ databases">
        <title>Genome assembly of the deep-sea coral Lophelia pertusa.</title>
        <authorList>
            <person name="Herrera S."/>
            <person name="Cordes E."/>
        </authorList>
    </citation>
    <scope>NUCLEOTIDE SEQUENCE</scope>
    <source>
        <strain evidence="11">USNM1676648</strain>
        <tissue evidence="11">Polyp</tissue>
    </source>
</reference>
<evidence type="ECO:0000256" key="4">
    <source>
        <dbReference type="ARBA" id="ARBA00022989"/>
    </source>
</evidence>
<dbReference type="AlphaFoldDB" id="A0A9X0CM34"/>
<dbReference type="InterPro" id="IPR000276">
    <property type="entry name" value="GPCR_Rhodpsn"/>
</dbReference>
<protein>
    <submittedName>
        <fullName evidence="11">Melatonin- receptor</fullName>
    </submittedName>
</protein>
<dbReference type="CDD" id="cd00637">
    <property type="entry name" value="7tm_classA_rhodopsin-like"/>
    <property type="match status" value="1"/>
</dbReference>
<feature type="transmembrane region" description="Helical" evidence="9">
    <location>
        <begin position="239"/>
        <end position="259"/>
    </location>
</feature>
<evidence type="ECO:0000256" key="2">
    <source>
        <dbReference type="ARBA" id="ARBA00022475"/>
    </source>
</evidence>
<dbReference type="GO" id="GO:0004930">
    <property type="term" value="F:G protein-coupled receptor activity"/>
    <property type="evidence" value="ECO:0007669"/>
    <property type="project" value="UniProtKB-KW"/>
</dbReference>
<feature type="transmembrane region" description="Helical" evidence="9">
    <location>
        <begin position="94"/>
        <end position="115"/>
    </location>
</feature>
<feature type="transmembrane region" description="Helical" evidence="9">
    <location>
        <begin position="271"/>
        <end position="291"/>
    </location>
</feature>
<sequence length="404" mass="45337">MESVESLSLELATRKPYLVWIETVLLAVINVASFFGNLSVCYAVYRNQRLRTLSNMFVVALAVSDILMSTCCMPFSVATLFHGKWIFGETSCRFHGFGVLTFGLASLLTMGIIAVSRYFCVVKPDKYIVLFKKKRTLIYIAVVWCTAFIGSVPPFLFKHGHGRLEFQPGKALCLYPFDTNIAYTIFLECVYIGTPLTVITICYAKVFYTVSRSNRVFSQENNPQLLRANVEEAKVTKTLAAVMVGFACCWIPVTIIDYIDAARGEPTLARQAYLTYGFLIYLSSTINPFIYGATNKNFRREYHVILSNILCLRSSRRSVDSEVVSGRDSRRNRGEAQRGSPSAYQWLRLNFRPDIATNSINTLAEASQAEFPETHRQALEVPFQDDIGGSRVTSAEAMAVADNN</sequence>
<dbReference type="SMART" id="SM01381">
    <property type="entry name" value="7TM_GPCR_Srsx"/>
    <property type="match status" value="1"/>
</dbReference>
<keyword evidence="12" id="KW-1185">Reference proteome</keyword>
<dbReference type="SUPFAM" id="SSF81321">
    <property type="entry name" value="Family A G protein-coupled receptor-like"/>
    <property type="match status" value="1"/>
</dbReference>
<keyword evidence="2" id="KW-1003">Cell membrane</keyword>
<evidence type="ECO:0000256" key="3">
    <source>
        <dbReference type="ARBA" id="ARBA00022692"/>
    </source>
</evidence>
<dbReference type="InterPro" id="IPR017452">
    <property type="entry name" value="GPCR_Rhodpsn_7TM"/>
</dbReference>
<feature type="domain" description="G-protein coupled receptors family 1 profile" evidence="10">
    <location>
        <begin position="36"/>
        <end position="291"/>
    </location>
</feature>
<name>A0A9X0CM34_9CNID</name>
<evidence type="ECO:0000256" key="5">
    <source>
        <dbReference type="ARBA" id="ARBA00023040"/>
    </source>
</evidence>
<feature type="transmembrane region" description="Helical" evidence="9">
    <location>
        <begin position="57"/>
        <end position="82"/>
    </location>
</feature>
<keyword evidence="4 9" id="KW-1133">Transmembrane helix</keyword>
<evidence type="ECO:0000313" key="11">
    <source>
        <dbReference type="EMBL" id="KAJ7365607.1"/>
    </source>
</evidence>
<organism evidence="11 12">
    <name type="scientific">Desmophyllum pertusum</name>
    <dbReference type="NCBI Taxonomy" id="174260"/>
    <lineage>
        <taxon>Eukaryota</taxon>
        <taxon>Metazoa</taxon>
        <taxon>Cnidaria</taxon>
        <taxon>Anthozoa</taxon>
        <taxon>Hexacorallia</taxon>
        <taxon>Scleractinia</taxon>
        <taxon>Caryophylliina</taxon>
        <taxon>Caryophylliidae</taxon>
        <taxon>Desmophyllum</taxon>
    </lineage>
</organism>
<proteinExistence type="predicted"/>
<dbReference type="GO" id="GO:0005886">
    <property type="term" value="C:plasma membrane"/>
    <property type="evidence" value="ECO:0007669"/>
    <property type="project" value="UniProtKB-SubCell"/>
</dbReference>
<comment type="subcellular location">
    <subcellularLocation>
        <location evidence="1">Cell membrane</location>
        <topology evidence="1">Multi-pass membrane protein</topology>
    </subcellularLocation>
</comment>
<dbReference type="PROSITE" id="PS50262">
    <property type="entry name" value="G_PROTEIN_RECEP_F1_2"/>
    <property type="match status" value="1"/>
</dbReference>